<dbReference type="InterPro" id="IPR007421">
    <property type="entry name" value="Schlafen_AlbA_2_dom"/>
</dbReference>
<dbReference type="GO" id="GO:0003677">
    <property type="term" value="F:DNA binding"/>
    <property type="evidence" value="ECO:0007669"/>
    <property type="project" value="UniProtKB-KW"/>
</dbReference>
<dbReference type="RefSeq" id="WP_093031056.1">
    <property type="nucleotide sequence ID" value="NZ_FNNZ01000008.1"/>
</dbReference>
<dbReference type="Pfam" id="PF04326">
    <property type="entry name" value="SLFN_AlbA_2"/>
    <property type="match status" value="1"/>
</dbReference>
<accession>A0A1H2W6W7</accession>
<dbReference type="InterPro" id="IPR038461">
    <property type="entry name" value="Schlafen_AlbA_2_dom_sf"/>
</dbReference>
<sequence length="536" mass="59087">MTPFSLLRTSSGPIRSRLLRDLVLLVLLTVGLLVAINILLINLIKEDLAESRIEAATALVRDEVRGLLLPVEQQLLIVRDGLAAAGLTPADEGALNQRLTPILAHMGQIAGAIDASADGAEYFLRRDGDGWMSRLHEPETGQLMRITRWDAALRPQETLEEASEHDPRTRPWFTAAADRPGAVLWTRPYVFESTQVPGLTASLGWMQSGELRVTALDVTIETIVASIERHAVAAEGRGFLFSGAGGVYVPEDDSLPPDPDQASGFFSVHLTPGGPLVFDAVSAWNQAGRPAQGLIRFTSSGVQWWGGFRPLTEDLAGGWAGVVLPVSETLAILQSRWHIVALTVLGILLASLGMTTLLVRKYHRQLRDMPKLSIDRRRAAEDLRELIASGEGTHLEFKSTMRMNLHSKVMGREIEMAWLKAVAAFLNSEGGILLLGVSDDGAALGLDADKFENEDKCRLHFKNLLNHHIGAEYARFVRFDLYDLDGLRVGVVECERSDTPTFLHDDKNREMFIIRNGPSNIELSISRALKYIRSRF</sequence>
<evidence type="ECO:0000313" key="4">
    <source>
        <dbReference type="Proteomes" id="UP000198816"/>
    </source>
</evidence>
<dbReference type="Gene3D" id="3.30.950.30">
    <property type="entry name" value="Schlafen, AAA domain"/>
    <property type="match status" value="1"/>
</dbReference>
<feature type="transmembrane region" description="Helical" evidence="1">
    <location>
        <begin position="21"/>
        <end position="44"/>
    </location>
</feature>
<feature type="domain" description="Schlafen AlbA-2" evidence="2">
    <location>
        <begin position="391"/>
        <end position="523"/>
    </location>
</feature>
<dbReference type="Proteomes" id="UP000198816">
    <property type="component" value="Unassembled WGS sequence"/>
</dbReference>
<evidence type="ECO:0000256" key="1">
    <source>
        <dbReference type="SAM" id="Phobius"/>
    </source>
</evidence>
<evidence type="ECO:0000313" key="3">
    <source>
        <dbReference type="EMBL" id="SDW76392.1"/>
    </source>
</evidence>
<organism evidence="3 4">
    <name type="scientific">Thiocapsa roseopersicina</name>
    <dbReference type="NCBI Taxonomy" id="1058"/>
    <lineage>
        <taxon>Bacteria</taxon>
        <taxon>Pseudomonadati</taxon>
        <taxon>Pseudomonadota</taxon>
        <taxon>Gammaproteobacteria</taxon>
        <taxon>Chromatiales</taxon>
        <taxon>Chromatiaceae</taxon>
        <taxon>Thiocapsa</taxon>
    </lineage>
</organism>
<keyword evidence="1" id="KW-0812">Transmembrane</keyword>
<dbReference type="Gene3D" id="3.30.450.20">
    <property type="entry name" value="PAS domain"/>
    <property type="match status" value="2"/>
</dbReference>
<dbReference type="EMBL" id="FNNZ01000008">
    <property type="protein sequence ID" value="SDW76392.1"/>
    <property type="molecule type" value="Genomic_DNA"/>
</dbReference>
<proteinExistence type="predicted"/>
<keyword evidence="3" id="KW-0238">DNA-binding</keyword>
<name>A0A1H2W6W7_THIRO</name>
<keyword evidence="1" id="KW-1133">Transmembrane helix</keyword>
<dbReference type="AlphaFoldDB" id="A0A1H2W6W7"/>
<evidence type="ECO:0000259" key="2">
    <source>
        <dbReference type="Pfam" id="PF04326"/>
    </source>
</evidence>
<dbReference type="OrthoDB" id="9798761at2"/>
<reference evidence="4" key="1">
    <citation type="submission" date="2016-10" db="EMBL/GenBank/DDBJ databases">
        <authorList>
            <person name="Varghese N."/>
            <person name="Submissions S."/>
        </authorList>
    </citation>
    <scope>NUCLEOTIDE SEQUENCE [LARGE SCALE GENOMIC DNA]</scope>
    <source>
        <strain evidence="4">DSM 217</strain>
    </source>
</reference>
<feature type="transmembrane region" description="Helical" evidence="1">
    <location>
        <begin position="337"/>
        <end position="359"/>
    </location>
</feature>
<protein>
    <submittedName>
        <fullName evidence="3">Putative DNA-binding domain-containing protein</fullName>
    </submittedName>
</protein>
<dbReference type="STRING" id="1058.SAMN05421783_10873"/>
<keyword evidence="4" id="KW-1185">Reference proteome</keyword>
<gene>
    <name evidence="3" type="ORF">SAMN05421783_10873</name>
</gene>
<keyword evidence="1" id="KW-0472">Membrane</keyword>